<dbReference type="GO" id="GO:0005524">
    <property type="term" value="F:ATP binding"/>
    <property type="evidence" value="ECO:0007669"/>
    <property type="project" value="UniProtKB-KW"/>
</dbReference>
<dbReference type="OrthoDB" id="9773087at2"/>
<dbReference type="UniPathway" id="UPA00028">
    <property type="reaction ID" value="UER00005"/>
</dbReference>
<sequence length="281" mass="31680">MRVVERINDVRSTVKEWKSQGLKVGFVPTMGYLHEGHESLIKKASEENDKVVVSIFVNPIQFGPKEDLASYPRDLKRDSEICERAGANLIFHPENEEMYFNDFSTFVDMNGLTNGLCGKSRPIHFRGVCTVVSKLFNIVAPDRAYFGEKDAQQLAVVKRMVRDLNIDVEIVGCPIVREEDGLAKSSRNTYLSEEERAAATILNKSLMLGKEEIQNGQRNSASIIKIIEDSIKSEKLARIDYVEIVDSSSLEKVEEINKSVLVAIAVFIGKTRLIDNFTYEL</sequence>
<feature type="active site" description="Proton donor" evidence="8">
    <location>
        <position position="37"/>
    </location>
</feature>
<dbReference type="FunFam" id="3.30.1300.10:FF:000001">
    <property type="entry name" value="Pantothenate synthetase"/>
    <property type="match status" value="1"/>
</dbReference>
<dbReference type="PANTHER" id="PTHR21299">
    <property type="entry name" value="CYTIDYLATE KINASE/PANTOATE-BETA-ALANINE LIGASE"/>
    <property type="match status" value="1"/>
</dbReference>
<dbReference type="InterPro" id="IPR014729">
    <property type="entry name" value="Rossmann-like_a/b/a_fold"/>
</dbReference>
<dbReference type="Gene3D" id="3.40.50.620">
    <property type="entry name" value="HUPs"/>
    <property type="match status" value="1"/>
</dbReference>
<feature type="binding site" evidence="8">
    <location>
        <position position="61"/>
    </location>
    <ligand>
        <name>(R)-pantoate</name>
        <dbReference type="ChEBI" id="CHEBI:15980"/>
    </ligand>
</feature>
<dbReference type="InterPro" id="IPR004821">
    <property type="entry name" value="Cyt_trans-like"/>
</dbReference>
<name>A0A174FGY7_9CLOT</name>
<dbReference type="Proteomes" id="UP000095558">
    <property type="component" value="Unassembled WGS sequence"/>
</dbReference>
<dbReference type="InterPro" id="IPR003721">
    <property type="entry name" value="Pantoate_ligase"/>
</dbReference>
<organism evidence="9 10">
    <name type="scientific">Clostridium disporicum</name>
    <dbReference type="NCBI Taxonomy" id="84024"/>
    <lineage>
        <taxon>Bacteria</taxon>
        <taxon>Bacillati</taxon>
        <taxon>Bacillota</taxon>
        <taxon>Clostridia</taxon>
        <taxon>Eubacteriales</taxon>
        <taxon>Clostridiaceae</taxon>
        <taxon>Clostridium</taxon>
    </lineage>
</organism>
<comment type="miscellaneous">
    <text evidence="8">The reaction proceeds by a bi uni uni bi ping pong mechanism.</text>
</comment>
<dbReference type="HAMAP" id="MF_00158">
    <property type="entry name" value="PanC"/>
    <property type="match status" value="1"/>
</dbReference>
<dbReference type="NCBIfam" id="TIGR00125">
    <property type="entry name" value="cyt_tran_rel"/>
    <property type="match status" value="1"/>
</dbReference>
<dbReference type="GO" id="GO:0015940">
    <property type="term" value="P:pantothenate biosynthetic process"/>
    <property type="evidence" value="ECO:0007669"/>
    <property type="project" value="UniProtKB-UniRule"/>
</dbReference>
<dbReference type="CDD" id="cd00560">
    <property type="entry name" value="PanC"/>
    <property type="match status" value="1"/>
</dbReference>
<dbReference type="GO" id="GO:0004592">
    <property type="term" value="F:pantoate-beta-alanine ligase activity"/>
    <property type="evidence" value="ECO:0007669"/>
    <property type="project" value="UniProtKB-UniRule"/>
</dbReference>
<keyword evidence="8" id="KW-0963">Cytoplasm</keyword>
<keyword evidence="6 8" id="KW-0067">ATP-binding</keyword>
<comment type="pathway">
    <text evidence="1 8">Cofactor biosynthesis; (R)-pantothenate biosynthesis; (R)-pantothenate from (R)-pantoate and beta-alanine: step 1/1.</text>
</comment>
<dbReference type="InterPro" id="IPR042176">
    <property type="entry name" value="Pantoate_ligase_C"/>
</dbReference>
<evidence type="ECO:0000256" key="2">
    <source>
        <dbReference type="ARBA" id="ARBA00009256"/>
    </source>
</evidence>
<feature type="binding site" evidence="8">
    <location>
        <begin position="30"/>
        <end position="37"/>
    </location>
    <ligand>
        <name>ATP</name>
        <dbReference type="ChEBI" id="CHEBI:30616"/>
    </ligand>
</feature>
<evidence type="ECO:0000313" key="10">
    <source>
        <dbReference type="Proteomes" id="UP000095558"/>
    </source>
</evidence>
<evidence type="ECO:0000256" key="1">
    <source>
        <dbReference type="ARBA" id="ARBA00004990"/>
    </source>
</evidence>
<keyword evidence="3 8" id="KW-0436">Ligase</keyword>
<dbReference type="EC" id="6.3.2.1" evidence="8"/>
<reference evidence="9 10" key="1">
    <citation type="submission" date="2015-09" db="EMBL/GenBank/DDBJ databases">
        <authorList>
            <consortium name="Pathogen Informatics"/>
        </authorList>
    </citation>
    <scope>NUCLEOTIDE SEQUENCE [LARGE SCALE GENOMIC DNA]</scope>
    <source>
        <strain evidence="9 10">2789STDY5834855</strain>
    </source>
</reference>
<dbReference type="GO" id="GO:0005829">
    <property type="term" value="C:cytosol"/>
    <property type="evidence" value="ECO:0007669"/>
    <property type="project" value="TreeGrafter"/>
</dbReference>
<evidence type="ECO:0000256" key="7">
    <source>
        <dbReference type="ARBA" id="ARBA00048258"/>
    </source>
</evidence>
<comment type="subcellular location">
    <subcellularLocation>
        <location evidence="8">Cytoplasm</location>
    </subcellularLocation>
</comment>
<keyword evidence="5 8" id="KW-0547">Nucleotide-binding</keyword>
<dbReference type="Gene3D" id="3.30.1300.10">
    <property type="entry name" value="Pantoate-beta-alanine ligase, C-terminal domain"/>
    <property type="match status" value="1"/>
</dbReference>
<dbReference type="PANTHER" id="PTHR21299:SF1">
    <property type="entry name" value="PANTOATE--BETA-ALANINE LIGASE"/>
    <property type="match status" value="1"/>
</dbReference>
<dbReference type="Pfam" id="PF02569">
    <property type="entry name" value="Pantoate_ligase"/>
    <property type="match status" value="1"/>
</dbReference>
<evidence type="ECO:0000256" key="3">
    <source>
        <dbReference type="ARBA" id="ARBA00022598"/>
    </source>
</evidence>
<feature type="binding site" evidence="8">
    <location>
        <position position="61"/>
    </location>
    <ligand>
        <name>beta-alanine</name>
        <dbReference type="ChEBI" id="CHEBI:57966"/>
    </ligand>
</feature>
<comment type="subunit">
    <text evidence="8">Homodimer.</text>
</comment>
<feature type="binding site" evidence="8">
    <location>
        <position position="176"/>
    </location>
    <ligand>
        <name>ATP</name>
        <dbReference type="ChEBI" id="CHEBI:30616"/>
    </ligand>
</feature>
<dbReference type="EMBL" id="CYZV01000005">
    <property type="protein sequence ID" value="CUN76617.1"/>
    <property type="molecule type" value="Genomic_DNA"/>
</dbReference>
<evidence type="ECO:0000256" key="6">
    <source>
        <dbReference type="ARBA" id="ARBA00022840"/>
    </source>
</evidence>
<dbReference type="RefSeq" id="WP_042402792.1">
    <property type="nucleotide sequence ID" value="NZ_CYYT01000019.1"/>
</dbReference>
<dbReference type="GeneID" id="83013428"/>
<proteinExistence type="inferred from homology"/>
<feature type="binding site" evidence="8">
    <location>
        <position position="153"/>
    </location>
    <ligand>
        <name>(R)-pantoate</name>
        <dbReference type="ChEBI" id="CHEBI:15980"/>
    </ligand>
</feature>
<dbReference type="SUPFAM" id="SSF52374">
    <property type="entry name" value="Nucleotidylyl transferase"/>
    <property type="match status" value="1"/>
</dbReference>
<evidence type="ECO:0000256" key="4">
    <source>
        <dbReference type="ARBA" id="ARBA00022655"/>
    </source>
</evidence>
<feature type="binding site" evidence="8">
    <location>
        <begin position="184"/>
        <end position="187"/>
    </location>
    <ligand>
        <name>ATP</name>
        <dbReference type="ChEBI" id="CHEBI:30616"/>
    </ligand>
</feature>
<evidence type="ECO:0000313" key="9">
    <source>
        <dbReference type="EMBL" id="CUN76617.1"/>
    </source>
</evidence>
<keyword evidence="4 8" id="KW-0566">Pantothenate biosynthesis</keyword>
<comment type="function">
    <text evidence="8">Catalyzes the condensation of pantoate with beta-alanine in an ATP-dependent reaction via a pantoyl-adenylate intermediate.</text>
</comment>
<comment type="catalytic activity">
    <reaction evidence="7 8">
        <text>(R)-pantoate + beta-alanine + ATP = (R)-pantothenate + AMP + diphosphate + H(+)</text>
        <dbReference type="Rhea" id="RHEA:10912"/>
        <dbReference type="ChEBI" id="CHEBI:15378"/>
        <dbReference type="ChEBI" id="CHEBI:15980"/>
        <dbReference type="ChEBI" id="CHEBI:29032"/>
        <dbReference type="ChEBI" id="CHEBI:30616"/>
        <dbReference type="ChEBI" id="CHEBI:33019"/>
        <dbReference type="ChEBI" id="CHEBI:57966"/>
        <dbReference type="ChEBI" id="CHEBI:456215"/>
        <dbReference type="EC" id="6.3.2.1"/>
    </reaction>
</comment>
<accession>A0A174FGY7</accession>
<evidence type="ECO:0000256" key="8">
    <source>
        <dbReference type="HAMAP-Rule" id="MF_00158"/>
    </source>
</evidence>
<evidence type="ECO:0000256" key="5">
    <source>
        <dbReference type="ARBA" id="ARBA00022741"/>
    </source>
</evidence>
<comment type="similarity">
    <text evidence="2 8">Belongs to the pantothenate synthetase family.</text>
</comment>
<dbReference type="AlphaFoldDB" id="A0A174FGY7"/>
<feature type="binding site" evidence="8">
    <location>
        <begin position="147"/>
        <end position="150"/>
    </location>
    <ligand>
        <name>ATP</name>
        <dbReference type="ChEBI" id="CHEBI:30616"/>
    </ligand>
</feature>
<protein>
    <recommendedName>
        <fullName evidence="8">Pantothenate synthetase</fullName>
        <shortName evidence="8">PS</shortName>
        <ecNumber evidence="8">6.3.2.1</ecNumber>
    </recommendedName>
    <alternativeName>
        <fullName evidence="8">Pantoate--beta-alanine ligase</fullName>
    </alternativeName>
    <alternativeName>
        <fullName evidence="8">Pantoate-activating enzyme</fullName>
    </alternativeName>
</protein>
<gene>
    <name evidence="8 9" type="primary">panC</name>
    <name evidence="9" type="ORF">ERS852470_00675</name>
</gene>
<dbReference type="NCBIfam" id="TIGR00018">
    <property type="entry name" value="panC"/>
    <property type="match status" value="1"/>
</dbReference>
<dbReference type="FunFam" id="3.40.50.620:FF:000013">
    <property type="entry name" value="Pantothenate synthetase"/>
    <property type="match status" value="1"/>
</dbReference>